<reference evidence="3 4" key="1">
    <citation type="submission" date="2020-06" db="EMBL/GenBank/DDBJ databases">
        <title>Whole-genome sequence of Allochromatium humboldtianum DSM 21881, type strain.</title>
        <authorList>
            <person name="Kyndt J.A."/>
            <person name="Meyer T.E."/>
        </authorList>
    </citation>
    <scope>NUCLEOTIDE SEQUENCE [LARGE SCALE GENOMIC DNA]</scope>
    <source>
        <strain evidence="3 4">DSM 21881</strain>
    </source>
</reference>
<feature type="transmembrane region" description="Helical" evidence="2">
    <location>
        <begin position="48"/>
        <end position="77"/>
    </location>
</feature>
<keyword evidence="2" id="KW-1133">Transmembrane helix</keyword>
<dbReference type="EMBL" id="JABZEO010000003">
    <property type="protein sequence ID" value="NVZ08761.1"/>
    <property type="molecule type" value="Genomic_DNA"/>
</dbReference>
<organism evidence="3 4">
    <name type="scientific">Allochromatium humboldtianum</name>
    <dbReference type="NCBI Taxonomy" id="504901"/>
    <lineage>
        <taxon>Bacteria</taxon>
        <taxon>Pseudomonadati</taxon>
        <taxon>Pseudomonadota</taxon>
        <taxon>Gammaproteobacteria</taxon>
        <taxon>Chromatiales</taxon>
        <taxon>Chromatiaceae</taxon>
        <taxon>Allochromatium</taxon>
    </lineage>
</organism>
<keyword evidence="2" id="KW-0812">Transmembrane</keyword>
<evidence type="ECO:0000256" key="2">
    <source>
        <dbReference type="SAM" id="Phobius"/>
    </source>
</evidence>
<gene>
    <name evidence="3" type="ORF">HW932_05755</name>
</gene>
<dbReference type="RefSeq" id="WP_176975533.1">
    <property type="nucleotide sequence ID" value="NZ_JABZEO010000003.1"/>
</dbReference>
<feature type="compositionally biased region" description="Polar residues" evidence="1">
    <location>
        <begin position="13"/>
        <end position="28"/>
    </location>
</feature>
<evidence type="ECO:0000313" key="4">
    <source>
        <dbReference type="Proteomes" id="UP000592294"/>
    </source>
</evidence>
<keyword evidence="2" id="KW-0472">Membrane</keyword>
<name>A0A850RGL3_9GAMM</name>
<feature type="region of interest" description="Disordered" evidence="1">
    <location>
        <begin position="1"/>
        <end position="33"/>
    </location>
</feature>
<keyword evidence="4" id="KW-1185">Reference proteome</keyword>
<proteinExistence type="predicted"/>
<accession>A0A850RGL3</accession>
<evidence type="ECO:0000313" key="3">
    <source>
        <dbReference type="EMBL" id="NVZ08761.1"/>
    </source>
</evidence>
<sequence>MANIPNANKYRNRQFNQNRAPGYRNNSGRARRPAATNKIPDWAIGSGVGLLCGTILLFMIDFHFIAVAAAALIAAALTKASK</sequence>
<comment type="caution">
    <text evidence="3">The sequence shown here is derived from an EMBL/GenBank/DDBJ whole genome shotgun (WGS) entry which is preliminary data.</text>
</comment>
<dbReference type="AlphaFoldDB" id="A0A850RGL3"/>
<evidence type="ECO:0000256" key="1">
    <source>
        <dbReference type="SAM" id="MobiDB-lite"/>
    </source>
</evidence>
<protein>
    <submittedName>
        <fullName evidence="3">Uncharacterized protein</fullName>
    </submittedName>
</protein>
<dbReference type="Proteomes" id="UP000592294">
    <property type="component" value="Unassembled WGS sequence"/>
</dbReference>